<protein>
    <submittedName>
        <fullName evidence="4">Uncharacterized protein</fullName>
    </submittedName>
</protein>
<sequence length="84" mass="8557">MKNTRNTFSKTVSRIIIVFALVCFSNNLNAQFGPGGGPGSGPGGPPTDTVDNGDVPLDGGLAILLLGAAAFGIKKLRDNKNSAL</sequence>
<dbReference type="EMBL" id="VWRS01000001">
    <property type="protein sequence ID" value="KAA5827601.1"/>
    <property type="molecule type" value="Genomic_DNA"/>
</dbReference>
<comment type="caution">
    <text evidence="4">The sequence shown here is derived from an EMBL/GenBank/DDBJ whole genome shotgun (WGS) entry which is preliminary data.</text>
</comment>
<dbReference type="InterPro" id="IPR058207">
    <property type="entry name" value="PID_CTERM"/>
</dbReference>
<evidence type="ECO:0000313" key="6">
    <source>
        <dbReference type="Proteomes" id="UP000315145"/>
    </source>
</evidence>
<reference evidence="4 7" key="1">
    <citation type="journal article" date="2015" name="Int. J. Syst. Evol. Microbiol.">
        <title>Algibacter amylolyticus sp. nov., isolated from intertidal sediment.</title>
        <authorList>
            <person name="Zhang D.C."/>
            <person name="Wu J."/>
            <person name="Neuner K."/>
            <person name="Yao J."/>
            <person name="Margesin R."/>
        </authorList>
    </citation>
    <scope>NUCLEOTIDE SEQUENCE [LARGE SCALE GENOMIC DNA]</scope>
    <source>
        <strain evidence="4 7">RU-4-M-4</strain>
    </source>
</reference>
<proteinExistence type="predicted"/>
<keyword evidence="2" id="KW-0812">Transmembrane</keyword>
<dbReference type="AlphaFoldDB" id="A0A5M7BJK3"/>
<evidence type="ECO:0000313" key="7">
    <source>
        <dbReference type="Proteomes" id="UP000322315"/>
    </source>
</evidence>
<feature type="region of interest" description="Disordered" evidence="1">
    <location>
        <begin position="33"/>
        <end position="54"/>
    </location>
</feature>
<dbReference type="NCBIfam" id="NF046080">
    <property type="entry name" value="PID_CTERM"/>
    <property type="match status" value="1"/>
</dbReference>
<feature type="compositionally biased region" description="Gly residues" evidence="1">
    <location>
        <begin position="33"/>
        <end position="42"/>
    </location>
</feature>
<feature type="transmembrane region" description="Helical" evidence="2">
    <location>
        <begin position="54"/>
        <end position="73"/>
    </location>
</feature>
<keyword evidence="6" id="KW-1185">Reference proteome</keyword>
<evidence type="ECO:0000313" key="5">
    <source>
        <dbReference type="EMBL" id="TSJ81846.1"/>
    </source>
</evidence>
<feature type="signal peptide" evidence="3">
    <location>
        <begin position="1"/>
        <end position="30"/>
    </location>
</feature>
<dbReference type="Proteomes" id="UP000322315">
    <property type="component" value="Unassembled WGS sequence"/>
</dbReference>
<evidence type="ECO:0000256" key="1">
    <source>
        <dbReference type="SAM" id="MobiDB-lite"/>
    </source>
</evidence>
<evidence type="ECO:0000256" key="2">
    <source>
        <dbReference type="SAM" id="Phobius"/>
    </source>
</evidence>
<dbReference type="Proteomes" id="UP000315145">
    <property type="component" value="Unassembled WGS sequence"/>
</dbReference>
<organism evidence="4 7">
    <name type="scientific">Algibacter amylolyticus</name>
    <dbReference type="NCBI Taxonomy" id="1608400"/>
    <lineage>
        <taxon>Bacteria</taxon>
        <taxon>Pseudomonadati</taxon>
        <taxon>Bacteroidota</taxon>
        <taxon>Flavobacteriia</taxon>
        <taxon>Flavobacteriales</taxon>
        <taxon>Flavobacteriaceae</taxon>
        <taxon>Algibacter</taxon>
    </lineage>
</organism>
<gene>
    <name evidence="4" type="ORF">F2B50_01800</name>
    <name evidence="5" type="ORF">FPF71_01800</name>
</gene>
<keyword evidence="2" id="KW-1133">Transmembrane helix</keyword>
<keyword evidence="2" id="KW-0472">Membrane</keyword>
<evidence type="ECO:0000313" key="4">
    <source>
        <dbReference type="EMBL" id="KAA5827601.1"/>
    </source>
</evidence>
<reference evidence="4" key="3">
    <citation type="submission" date="2019-09" db="EMBL/GenBank/DDBJ databases">
        <authorList>
            <person name="Zhang D.-C."/>
        </authorList>
    </citation>
    <scope>NUCLEOTIDE SEQUENCE</scope>
    <source>
        <strain evidence="4">RU-4-M-4</strain>
    </source>
</reference>
<name>A0A5M7BJK3_9FLAO</name>
<keyword evidence="3" id="KW-0732">Signal</keyword>
<dbReference type="RefSeq" id="WP_144114947.1">
    <property type="nucleotide sequence ID" value="NZ_JACHGE010000001.1"/>
</dbReference>
<reference evidence="5 6" key="2">
    <citation type="submission" date="2019-07" db="EMBL/GenBank/DDBJ databases">
        <title>Algibacter marinivivus sp. nov., isolated from the surface of a marine red alga.</title>
        <authorList>
            <person name="Zhong X."/>
            <person name="Xu W."/>
            <person name="Zhang Y."/>
            <person name="Zhang Q."/>
            <person name="Du Z."/>
        </authorList>
    </citation>
    <scope>NUCLEOTIDE SEQUENCE [LARGE SCALE GENOMIC DNA]</scope>
    <source>
        <strain evidence="5 6">RU-4-M-4</strain>
    </source>
</reference>
<evidence type="ECO:0000256" key="3">
    <source>
        <dbReference type="SAM" id="SignalP"/>
    </source>
</evidence>
<accession>A0A5M7BJK3</accession>
<dbReference type="EMBL" id="VMBF01000001">
    <property type="protein sequence ID" value="TSJ81846.1"/>
    <property type="molecule type" value="Genomic_DNA"/>
</dbReference>
<feature type="chain" id="PRO_5024456845" evidence="3">
    <location>
        <begin position="31"/>
        <end position="84"/>
    </location>
</feature>